<dbReference type="EC" id="2.7.11.1" evidence="1"/>
<name>A0A1J4JLH3_9EUKA</name>
<proteinExistence type="inferred from homology"/>
<comment type="caution">
    <text evidence="12">The sequence shown here is derived from an EMBL/GenBank/DDBJ whole genome shotgun (WGS) entry which is preliminary data.</text>
</comment>
<organism evidence="12 13">
    <name type="scientific">Tritrichomonas foetus</name>
    <dbReference type="NCBI Taxonomy" id="1144522"/>
    <lineage>
        <taxon>Eukaryota</taxon>
        <taxon>Metamonada</taxon>
        <taxon>Parabasalia</taxon>
        <taxon>Tritrichomonadida</taxon>
        <taxon>Tritrichomonadidae</taxon>
        <taxon>Tritrichomonas</taxon>
    </lineage>
</organism>
<dbReference type="OrthoDB" id="10254671at2759"/>
<evidence type="ECO:0000313" key="13">
    <source>
        <dbReference type="Proteomes" id="UP000179807"/>
    </source>
</evidence>
<dbReference type="GO" id="GO:0031981">
    <property type="term" value="C:nuclear lumen"/>
    <property type="evidence" value="ECO:0007669"/>
    <property type="project" value="UniProtKB-ARBA"/>
</dbReference>
<dbReference type="SMART" id="SM00220">
    <property type="entry name" value="S_TKc"/>
    <property type="match status" value="1"/>
</dbReference>
<evidence type="ECO:0000313" key="12">
    <source>
        <dbReference type="EMBL" id="OHS99529.1"/>
    </source>
</evidence>
<sequence length="364" mass="42730">MSFSSCLMRKTPRDDPFSQERAIVNNHFDENHPLISRVYANVNLKRGPSHYQFKGWNPKFGDIERYKLCKMVGSGRYSEVFLALQDNEVPCAIKVLKPVNTDRVRRELKILSIVQGQKNILKLKDIVIDRKNGIPAMVTDFIPNTPWRELFNKFNMDDIRFYIYRLLQALAHTHSRGVMHRDVKPLNILCKDPRKDFQLADWGLAEFYHPLHRYSVHVATRYYKAPELLVNFHTYDYSIDIWSVGVTLLEALTLKIHIFDADENEDMIDSIAAVMGPKDIFEWAEKYRIRIPKVKRDIIAKCKKVPFEKLIPSNRARFKDPIALDLVRKLLVIDHKERLTAEEALQHPFFEPVKLYEEMYASPQ</sequence>
<keyword evidence="13" id="KW-1185">Reference proteome</keyword>
<evidence type="ECO:0000256" key="9">
    <source>
        <dbReference type="PROSITE-ProRule" id="PRU10141"/>
    </source>
</evidence>
<dbReference type="GO" id="GO:0005524">
    <property type="term" value="F:ATP binding"/>
    <property type="evidence" value="ECO:0007669"/>
    <property type="project" value="UniProtKB-UniRule"/>
</dbReference>
<dbReference type="PANTHER" id="PTHR24054">
    <property type="entry name" value="CASEIN KINASE II SUBUNIT ALPHA"/>
    <property type="match status" value="1"/>
</dbReference>
<dbReference type="Gene3D" id="1.10.510.10">
    <property type="entry name" value="Transferase(Phosphotransferase) domain 1"/>
    <property type="match status" value="1"/>
</dbReference>
<dbReference type="GO" id="GO:0004674">
    <property type="term" value="F:protein serine/threonine kinase activity"/>
    <property type="evidence" value="ECO:0007669"/>
    <property type="project" value="UniProtKB-KW"/>
</dbReference>
<reference evidence="12" key="1">
    <citation type="submission" date="2016-10" db="EMBL/GenBank/DDBJ databases">
        <authorList>
            <person name="Benchimol M."/>
            <person name="Almeida L.G."/>
            <person name="Vasconcelos A.T."/>
            <person name="Perreira-Neves A."/>
            <person name="Rosa I.A."/>
            <person name="Tasca T."/>
            <person name="Bogo M.R."/>
            <person name="de Souza W."/>
        </authorList>
    </citation>
    <scope>NUCLEOTIDE SEQUENCE [LARGE SCALE GENOMIC DNA]</scope>
    <source>
        <strain evidence="12">K</strain>
    </source>
</reference>
<dbReference type="InterPro" id="IPR008271">
    <property type="entry name" value="Ser/Thr_kinase_AS"/>
</dbReference>
<gene>
    <name evidence="12" type="ORF">TRFO_34035</name>
</gene>
<keyword evidence="6 9" id="KW-0067">ATP-binding</keyword>
<dbReference type="InterPro" id="IPR011009">
    <property type="entry name" value="Kinase-like_dom_sf"/>
</dbReference>
<dbReference type="FunFam" id="3.30.200.20:FF:000088">
    <property type="entry name" value="Casein kinase II subunit alpha"/>
    <property type="match status" value="1"/>
</dbReference>
<dbReference type="PROSITE" id="PS50011">
    <property type="entry name" value="PROTEIN_KINASE_DOM"/>
    <property type="match status" value="1"/>
</dbReference>
<keyword evidence="5 12" id="KW-0418">Kinase</keyword>
<protein>
    <recommendedName>
        <fullName evidence="1">non-specific serine/threonine protein kinase</fullName>
        <ecNumber evidence="1">2.7.11.1</ecNumber>
    </recommendedName>
</protein>
<evidence type="ECO:0000256" key="8">
    <source>
        <dbReference type="ARBA" id="ARBA00048679"/>
    </source>
</evidence>
<dbReference type="RefSeq" id="XP_068352666.1">
    <property type="nucleotide sequence ID" value="XM_068509430.1"/>
</dbReference>
<dbReference type="GO" id="GO:0005956">
    <property type="term" value="C:protein kinase CK2 complex"/>
    <property type="evidence" value="ECO:0007669"/>
    <property type="project" value="TreeGrafter"/>
</dbReference>
<dbReference type="GO" id="GO:0051726">
    <property type="term" value="P:regulation of cell cycle"/>
    <property type="evidence" value="ECO:0007669"/>
    <property type="project" value="TreeGrafter"/>
</dbReference>
<evidence type="ECO:0000256" key="1">
    <source>
        <dbReference type="ARBA" id="ARBA00012513"/>
    </source>
</evidence>
<evidence type="ECO:0000256" key="6">
    <source>
        <dbReference type="ARBA" id="ARBA00022840"/>
    </source>
</evidence>
<comment type="catalytic activity">
    <reaction evidence="8">
        <text>L-seryl-[protein] + ATP = O-phospho-L-seryl-[protein] + ADP + H(+)</text>
        <dbReference type="Rhea" id="RHEA:17989"/>
        <dbReference type="Rhea" id="RHEA-COMP:9863"/>
        <dbReference type="Rhea" id="RHEA-COMP:11604"/>
        <dbReference type="ChEBI" id="CHEBI:15378"/>
        <dbReference type="ChEBI" id="CHEBI:29999"/>
        <dbReference type="ChEBI" id="CHEBI:30616"/>
        <dbReference type="ChEBI" id="CHEBI:83421"/>
        <dbReference type="ChEBI" id="CHEBI:456216"/>
        <dbReference type="EC" id="2.7.11.1"/>
    </reaction>
</comment>
<comment type="similarity">
    <text evidence="10">Belongs to the protein kinase superfamily.</text>
</comment>
<dbReference type="CDD" id="cd14132">
    <property type="entry name" value="STKc_CK2_alpha"/>
    <property type="match status" value="1"/>
</dbReference>
<dbReference type="FunFam" id="1.10.510.10:FF:000459">
    <property type="entry name" value="Casein kinase II subunit alpha"/>
    <property type="match status" value="1"/>
</dbReference>
<dbReference type="InterPro" id="IPR045216">
    <property type="entry name" value="CK2_alpha"/>
</dbReference>
<dbReference type="PANTHER" id="PTHR24054:SF0">
    <property type="entry name" value="CASEIN KINASE II SUBUNIT ALPHA"/>
    <property type="match status" value="1"/>
</dbReference>
<dbReference type="EMBL" id="MLAK01001001">
    <property type="protein sequence ID" value="OHS99529.1"/>
    <property type="molecule type" value="Genomic_DNA"/>
</dbReference>
<keyword evidence="3" id="KW-0808">Transferase</keyword>
<feature type="domain" description="Protein kinase" evidence="11">
    <location>
        <begin position="66"/>
        <end position="350"/>
    </location>
</feature>
<evidence type="ECO:0000256" key="2">
    <source>
        <dbReference type="ARBA" id="ARBA00022527"/>
    </source>
</evidence>
<evidence type="ECO:0000256" key="5">
    <source>
        <dbReference type="ARBA" id="ARBA00022777"/>
    </source>
</evidence>
<dbReference type="Pfam" id="PF00069">
    <property type="entry name" value="Pkinase"/>
    <property type="match status" value="1"/>
</dbReference>
<evidence type="ECO:0000256" key="7">
    <source>
        <dbReference type="ARBA" id="ARBA00047899"/>
    </source>
</evidence>
<dbReference type="InterPro" id="IPR017441">
    <property type="entry name" value="Protein_kinase_ATP_BS"/>
</dbReference>
<dbReference type="Proteomes" id="UP000179807">
    <property type="component" value="Unassembled WGS sequence"/>
</dbReference>
<dbReference type="SUPFAM" id="SSF56112">
    <property type="entry name" value="Protein kinase-like (PK-like)"/>
    <property type="match status" value="1"/>
</dbReference>
<dbReference type="GeneID" id="94844134"/>
<evidence type="ECO:0000259" key="11">
    <source>
        <dbReference type="PROSITE" id="PS50011"/>
    </source>
</evidence>
<keyword evidence="4 9" id="KW-0547">Nucleotide-binding</keyword>
<accession>A0A1J4JLH3</accession>
<dbReference type="VEuPathDB" id="TrichDB:TRFO_34035"/>
<dbReference type="Gene3D" id="3.30.200.20">
    <property type="entry name" value="Phosphorylase Kinase, domain 1"/>
    <property type="match status" value="1"/>
</dbReference>
<evidence type="ECO:0000256" key="10">
    <source>
        <dbReference type="RuleBase" id="RU000304"/>
    </source>
</evidence>
<dbReference type="PROSITE" id="PS00107">
    <property type="entry name" value="PROTEIN_KINASE_ATP"/>
    <property type="match status" value="1"/>
</dbReference>
<dbReference type="GO" id="GO:0005829">
    <property type="term" value="C:cytosol"/>
    <property type="evidence" value="ECO:0007669"/>
    <property type="project" value="TreeGrafter"/>
</dbReference>
<feature type="binding site" evidence="9">
    <location>
        <position position="94"/>
    </location>
    <ligand>
        <name>ATP</name>
        <dbReference type="ChEBI" id="CHEBI:30616"/>
    </ligand>
</feature>
<dbReference type="GO" id="GO:0006357">
    <property type="term" value="P:regulation of transcription by RNA polymerase II"/>
    <property type="evidence" value="ECO:0007669"/>
    <property type="project" value="UniProtKB-ARBA"/>
</dbReference>
<dbReference type="AlphaFoldDB" id="A0A1J4JLH3"/>
<evidence type="ECO:0000256" key="3">
    <source>
        <dbReference type="ARBA" id="ARBA00022679"/>
    </source>
</evidence>
<dbReference type="InterPro" id="IPR000719">
    <property type="entry name" value="Prot_kinase_dom"/>
</dbReference>
<comment type="catalytic activity">
    <reaction evidence="7">
        <text>L-threonyl-[protein] + ATP = O-phospho-L-threonyl-[protein] + ADP + H(+)</text>
        <dbReference type="Rhea" id="RHEA:46608"/>
        <dbReference type="Rhea" id="RHEA-COMP:11060"/>
        <dbReference type="Rhea" id="RHEA-COMP:11605"/>
        <dbReference type="ChEBI" id="CHEBI:15378"/>
        <dbReference type="ChEBI" id="CHEBI:30013"/>
        <dbReference type="ChEBI" id="CHEBI:30616"/>
        <dbReference type="ChEBI" id="CHEBI:61977"/>
        <dbReference type="ChEBI" id="CHEBI:456216"/>
        <dbReference type="EC" id="2.7.11.1"/>
    </reaction>
</comment>
<keyword evidence="2 10" id="KW-0723">Serine/threonine-protein kinase</keyword>
<evidence type="ECO:0000256" key="4">
    <source>
        <dbReference type="ARBA" id="ARBA00022741"/>
    </source>
</evidence>
<dbReference type="PROSITE" id="PS00108">
    <property type="entry name" value="PROTEIN_KINASE_ST"/>
    <property type="match status" value="1"/>
</dbReference>